<organism evidence="6 7">
    <name type="scientific">Remersonia thermophila</name>
    <dbReference type="NCBI Taxonomy" id="72144"/>
    <lineage>
        <taxon>Eukaryota</taxon>
        <taxon>Fungi</taxon>
        <taxon>Dikarya</taxon>
        <taxon>Ascomycota</taxon>
        <taxon>Pezizomycotina</taxon>
        <taxon>Sordariomycetes</taxon>
        <taxon>Sordariomycetidae</taxon>
        <taxon>Sordariales</taxon>
        <taxon>Sordariales incertae sedis</taxon>
        <taxon>Remersonia</taxon>
    </lineage>
</organism>
<comment type="caution">
    <text evidence="6">The sequence shown here is derived from an EMBL/GenBank/DDBJ whole genome shotgun (WGS) entry which is preliminary data.</text>
</comment>
<evidence type="ECO:0000256" key="4">
    <source>
        <dbReference type="ARBA" id="ARBA00023136"/>
    </source>
</evidence>
<evidence type="ECO:0000256" key="2">
    <source>
        <dbReference type="ARBA" id="ARBA00022792"/>
    </source>
</evidence>
<dbReference type="Pfam" id="PF02238">
    <property type="entry name" value="COX7a"/>
    <property type="match status" value="1"/>
</dbReference>
<dbReference type="EMBL" id="JAZGUE010000003">
    <property type="protein sequence ID" value="KAL2268550.1"/>
    <property type="molecule type" value="Genomic_DNA"/>
</dbReference>
<evidence type="ECO:0000256" key="3">
    <source>
        <dbReference type="ARBA" id="ARBA00023128"/>
    </source>
</evidence>
<reference evidence="6 7" key="1">
    <citation type="journal article" date="2024" name="Commun. Biol.">
        <title>Comparative genomic analysis of thermophilic fungi reveals convergent evolutionary adaptations and gene losses.</title>
        <authorList>
            <person name="Steindorff A.S."/>
            <person name="Aguilar-Pontes M.V."/>
            <person name="Robinson A.J."/>
            <person name="Andreopoulos B."/>
            <person name="LaButti K."/>
            <person name="Kuo A."/>
            <person name="Mondo S."/>
            <person name="Riley R."/>
            <person name="Otillar R."/>
            <person name="Haridas S."/>
            <person name="Lipzen A."/>
            <person name="Grimwood J."/>
            <person name="Schmutz J."/>
            <person name="Clum A."/>
            <person name="Reid I.D."/>
            <person name="Moisan M.C."/>
            <person name="Butler G."/>
            <person name="Nguyen T.T.M."/>
            <person name="Dewar K."/>
            <person name="Conant G."/>
            <person name="Drula E."/>
            <person name="Henrissat B."/>
            <person name="Hansel C."/>
            <person name="Singer S."/>
            <person name="Hutchinson M.I."/>
            <person name="de Vries R.P."/>
            <person name="Natvig D.O."/>
            <person name="Powell A.J."/>
            <person name="Tsang A."/>
            <person name="Grigoriev I.V."/>
        </authorList>
    </citation>
    <scope>NUCLEOTIDE SEQUENCE [LARGE SCALE GENOMIC DNA]</scope>
    <source>
        <strain evidence="6 7">ATCC 22073</strain>
    </source>
</reference>
<protein>
    <submittedName>
        <fullName evidence="6">Uncharacterized protein</fullName>
    </submittedName>
</protein>
<proteinExistence type="predicted"/>
<evidence type="ECO:0000256" key="5">
    <source>
        <dbReference type="SAM" id="Phobius"/>
    </source>
</evidence>
<comment type="subcellular location">
    <subcellularLocation>
        <location evidence="1">Mitochondrion inner membrane</location>
    </subcellularLocation>
</comment>
<feature type="transmembrane region" description="Helical" evidence="5">
    <location>
        <begin position="36"/>
        <end position="56"/>
    </location>
</feature>
<keyword evidence="3" id="KW-0496">Mitochondrion</keyword>
<dbReference type="GeneID" id="98124413"/>
<evidence type="ECO:0000256" key="1">
    <source>
        <dbReference type="ARBA" id="ARBA00004273"/>
    </source>
</evidence>
<keyword evidence="7" id="KW-1185">Reference proteome</keyword>
<keyword evidence="5" id="KW-0812">Transmembrane</keyword>
<name>A0ABR4DDW4_9PEZI</name>
<keyword evidence="4 5" id="KW-0472">Membrane</keyword>
<sequence length="69" mass="8160">MALINAANKVHENQQYYQAAYKAHTRLWRINPRSKIYLRPYALLLWGTTAASLYAMGRRVWGKNTWFTD</sequence>
<keyword evidence="5" id="KW-1133">Transmembrane helix</keyword>
<gene>
    <name evidence="6" type="ORF">VTJ83DRAFT_3396</name>
</gene>
<dbReference type="RefSeq" id="XP_070867274.1">
    <property type="nucleotide sequence ID" value="XM_071009769.1"/>
</dbReference>
<evidence type="ECO:0000313" key="7">
    <source>
        <dbReference type="Proteomes" id="UP001600064"/>
    </source>
</evidence>
<keyword evidence="2" id="KW-0999">Mitochondrion inner membrane</keyword>
<dbReference type="Proteomes" id="UP001600064">
    <property type="component" value="Unassembled WGS sequence"/>
</dbReference>
<evidence type="ECO:0000313" key="6">
    <source>
        <dbReference type="EMBL" id="KAL2268550.1"/>
    </source>
</evidence>
<dbReference type="InterPro" id="IPR039297">
    <property type="entry name" value="COX7a"/>
</dbReference>
<accession>A0ABR4DDW4</accession>